<feature type="transmembrane region" description="Helical" evidence="2">
    <location>
        <begin position="134"/>
        <end position="154"/>
    </location>
</feature>
<organism evidence="4 5">
    <name type="scientific">Polychaeton citri CBS 116435</name>
    <dbReference type="NCBI Taxonomy" id="1314669"/>
    <lineage>
        <taxon>Eukaryota</taxon>
        <taxon>Fungi</taxon>
        <taxon>Dikarya</taxon>
        <taxon>Ascomycota</taxon>
        <taxon>Pezizomycotina</taxon>
        <taxon>Dothideomycetes</taxon>
        <taxon>Dothideomycetidae</taxon>
        <taxon>Capnodiales</taxon>
        <taxon>Capnodiaceae</taxon>
        <taxon>Polychaeton</taxon>
    </lineage>
</organism>
<dbReference type="Proteomes" id="UP000799441">
    <property type="component" value="Unassembled WGS sequence"/>
</dbReference>
<dbReference type="Pfam" id="PF20684">
    <property type="entry name" value="Fung_rhodopsin"/>
    <property type="match status" value="1"/>
</dbReference>
<feature type="domain" description="Rhodopsin" evidence="3">
    <location>
        <begin position="40"/>
        <end position="274"/>
    </location>
</feature>
<comment type="caution">
    <text evidence="4">The sequence shown here is derived from an EMBL/GenBank/DDBJ whole genome shotgun (WGS) entry which is preliminary data.</text>
</comment>
<feature type="compositionally biased region" description="Polar residues" evidence="1">
    <location>
        <begin position="395"/>
        <end position="412"/>
    </location>
</feature>
<sequence>MTTEQTSPAFQRLSKKNHGPLIIIVTYVLLICSCLAVSIKVWTRLSTARKLITTDWAMIAGMIFAVGQAVALTLSVNDGLGRHVDELTVTQVESVGKGYYASSILAIVALAAAKASVTLLIVSIRPARSVMLSCYYLLGLVALWMVAGVMALAFQCELPKPWALGPETCVHQFGLQVTLGAINVVTDVAVIVLAFSMMRTVQVSSSRKWTVVALFGLRIATPPFTVCALITYHTYYYSSPQDRTWHAVTPTIWNQVMLNTSIITACIPSIKRFFADVQSGLMGVTISEQYEMTHSGGQATQTLSSTGSGFRGKIMSRLSVLSSNARGSSQNSSSKSGKVQTDSSTRSGQYGNLAHVKGGMMLEQVQETESVKGLTDNVIHQKIDYEIEFEEQSEGRTSSQGRSKQDVSSTSR</sequence>
<feature type="compositionally biased region" description="Low complexity" evidence="1">
    <location>
        <begin position="322"/>
        <end position="338"/>
    </location>
</feature>
<protein>
    <recommendedName>
        <fullName evidence="3">Rhodopsin domain-containing protein</fullName>
    </recommendedName>
</protein>
<dbReference type="OrthoDB" id="3918601at2759"/>
<dbReference type="AlphaFoldDB" id="A0A9P4Q5N8"/>
<keyword evidence="2" id="KW-1133">Transmembrane helix</keyword>
<dbReference type="PANTHER" id="PTHR38794">
    <property type="entry name" value="INTEGRAL MEMBRANE PROTEIN"/>
    <property type="match status" value="1"/>
</dbReference>
<keyword evidence="5" id="KW-1185">Reference proteome</keyword>
<evidence type="ECO:0000313" key="5">
    <source>
        <dbReference type="Proteomes" id="UP000799441"/>
    </source>
</evidence>
<evidence type="ECO:0000256" key="2">
    <source>
        <dbReference type="SAM" id="Phobius"/>
    </source>
</evidence>
<evidence type="ECO:0000313" key="4">
    <source>
        <dbReference type="EMBL" id="KAF2718477.1"/>
    </source>
</evidence>
<feature type="transmembrane region" description="Helical" evidence="2">
    <location>
        <begin position="99"/>
        <end position="122"/>
    </location>
</feature>
<feature type="transmembrane region" description="Helical" evidence="2">
    <location>
        <begin position="55"/>
        <end position="76"/>
    </location>
</feature>
<keyword evidence="2" id="KW-0472">Membrane</keyword>
<evidence type="ECO:0000256" key="1">
    <source>
        <dbReference type="SAM" id="MobiDB-lite"/>
    </source>
</evidence>
<feature type="region of interest" description="Disordered" evidence="1">
    <location>
        <begin position="389"/>
        <end position="412"/>
    </location>
</feature>
<feature type="transmembrane region" description="Helical" evidence="2">
    <location>
        <begin position="209"/>
        <end position="232"/>
    </location>
</feature>
<proteinExistence type="predicted"/>
<name>A0A9P4Q5N8_9PEZI</name>
<feature type="transmembrane region" description="Helical" evidence="2">
    <location>
        <begin position="20"/>
        <end position="43"/>
    </location>
</feature>
<feature type="transmembrane region" description="Helical" evidence="2">
    <location>
        <begin position="174"/>
        <end position="197"/>
    </location>
</feature>
<accession>A0A9P4Q5N8</accession>
<feature type="region of interest" description="Disordered" evidence="1">
    <location>
        <begin position="322"/>
        <end position="352"/>
    </location>
</feature>
<keyword evidence="2" id="KW-0812">Transmembrane</keyword>
<dbReference type="PANTHER" id="PTHR38794:SF3">
    <property type="entry name" value="INTEGRAL MEMBRANE PROTEIN"/>
    <property type="match status" value="1"/>
</dbReference>
<gene>
    <name evidence="4" type="ORF">K431DRAFT_230852</name>
</gene>
<dbReference type="EMBL" id="MU003824">
    <property type="protein sequence ID" value="KAF2718477.1"/>
    <property type="molecule type" value="Genomic_DNA"/>
</dbReference>
<evidence type="ECO:0000259" key="3">
    <source>
        <dbReference type="Pfam" id="PF20684"/>
    </source>
</evidence>
<reference evidence="4" key="1">
    <citation type="journal article" date="2020" name="Stud. Mycol.">
        <title>101 Dothideomycetes genomes: a test case for predicting lifestyles and emergence of pathogens.</title>
        <authorList>
            <person name="Haridas S."/>
            <person name="Albert R."/>
            <person name="Binder M."/>
            <person name="Bloem J."/>
            <person name="Labutti K."/>
            <person name="Salamov A."/>
            <person name="Andreopoulos B."/>
            <person name="Baker S."/>
            <person name="Barry K."/>
            <person name="Bills G."/>
            <person name="Bluhm B."/>
            <person name="Cannon C."/>
            <person name="Castanera R."/>
            <person name="Culley D."/>
            <person name="Daum C."/>
            <person name="Ezra D."/>
            <person name="Gonzalez J."/>
            <person name="Henrissat B."/>
            <person name="Kuo A."/>
            <person name="Liang C."/>
            <person name="Lipzen A."/>
            <person name="Lutzoni F."/>
            <person name="Magnuson J."/>
            <person name="Mondo S."/>
            <person name="Nolan M."/>
            <person name="Ohm R."/>
            <person name="Pangilinan J."/>
            <person name="Park H.-J."/>
            <person name="Ramirez L."/>
            <person name="Alfaro M."/>
            <person name="Sun H."/>
            <person name="Tritt A."/>
            <person name="Yoshinaga Y."/>
            <person name="Zwiers L.-H."/>
            <person name="Turgeon B."/>
            <person name="Goodwin S."/>
            <person name="Spatafora J."/>
            <person name="Crous P."/>
            <person name="Grigoriev I."/>
        </authorList>
    </citation>
    <scope>NUCLEOTIDE SEQUENCE</scope>
    <source>
        <strain evidence="4">CBS 116435</strain>
    </source>
</reference>
<dbReference type="InterPro" id="IPR049326">
    <property type="entry name" value="Rhodopsin_dom_fungi"/>
</dbReference>
<feature type="compositionally biased region" description="Polar residues" evidence="1">
    <location>
        <begin position="339"/>
        <end position="350"/>
    </location>
</feature>